<accession>A0A5C0VCW0</accession>
<feature type="transmembrane region" description="Helical" evidence="6">
    <location>
        <begin position="294"/>
        <end position="316"/>
    </location>
</feature>
<name>A0A5C0VCW0_9SPHI</name>
<dbReference type="GO" id="GO:0016020">
    <property type="term" value="C:membrane"/>
    <property type="evidence" value="ECO:0007669"/>
    <property type="project" value="UniProtKB-SubCell"/>
</dbReference>
<feature type="transmembrane region" description="Helical" evidence="6">
    <location>
        <begin position="175"/>
        <end position="196"/>
    </location>
</feature>
<evidence type="ECO:0000256" key="2">
    <source>
        <dbReference type="ARBA" id="ARBA00022692"/>
    </source>
</evidence>
<dbReference type="GO" id="GO:0012505">
    <property type="term" value="C:endomembrane system"/>
    <property type="evidence" value="ECO:0007669"/>
    <property type="project" value="UniProtKB-SubCell"/>
</dbReference>
<dbReference type="InterPro" id="IPR003945">
    <property type="entry name" value="NU5C-like"/>
</dbReference>
<feature type="transmembrane region" description="Helical" evidence="6">
    <location>
        <begin position="143"/>
        <end position="163"/>
    </location>
</feature>
<dbReference type="GO" id="GO:0003954">
    <property type="term" value="F:NADH dehydrogenase activity"/>
    <property type="evidence" value="ECO:0007669"/>
    <property type="project" value="TreeGrafter"/>
</dbReference>
<dbReference type="Proteomes" id="UP000323653">
    <property type="component" value="Chromosome"/>
</dbReference>
<evidence type="ECO:0000259" key="8">
    <source>
        <dbReference type="Pfam" id="PF00662"/>
    </source>
</evidence>
<dbReference type="Pfam" id="PF00361">
    <property type="entry name" value="Proton_antipo_M"/>
    <property type="match status" value="1"/>
</dbReference>
<dbReference type="EMBL" id="CP043329">
    <property type="protein sequence ID" value="QEK50555.1"/>
    <property type="molecule type" value="Genomic_DNA"/>
</dbReference>
<feature type="transmembrane region" description="Helical" evidence="6">
    <location>
        <begin position="347"/>
        <end position="369"/>
    </location>
</feature>
<dbReference type="Pfam" id="PF00662">
    <property type="entry name" value="Proton_antipo_N"/>
    <property type="match status" value="1"/>
</dbReference>
<feature type="transmembrane region" description="Helical" evidence="6">
    <location>
        <begin position="39"/>
        <end position="61"/>
    </location>
</feature>
<feature type="transmembrane region" description="Helical" evidence="6">
    <location>
        <begin position="270"/>
        <end position="288"/>
    </location>
</feature>
<dbReference type="AlphaFoldDB" id="A0A5C0VCW0"/>
<dbReference type="PRINTS" id="PR01435">
    <property type="entry name" value="NPOXDRDTASE5"/>
</dbReference>
<feature type="transmembrane region" description="Helical" evidence="6">
    <location>
        <begin position="231"/>
        <end position="249"/>
    </location>
</feature>
<evidence type="ECO:0000256" key="6">
    <source>
        <dbReference type="SAM" id="Phobius"/>
    </source>
</evidence>
<evidence type="ECO:0000256" key="3">
    <source>
        <dbReference type="ARBA" id="ARBA00022989"/>
    </source>
</evidence>
<keyword evidence="3 6" id="KW-1133">Transmembrane helix</keyword>
<feature type="transmembrane region" description="Helical" evidence="6">
    <location>
        <begin position="665"/>
        <end position="682"/>
    </location>
</feature>
<evidence type="ECO:0000256" key="1">
    <source>
        <dbReference type="ARBA" id="ARBA00004127"/>
    </source>
</evidence>
<feature type="domain" description="NADH:quinone oxidoreductase/Mrp antiporter transmembrane" evidence="7">
    <location>
        <begin position="137"/>
        <end position="436"/>
    </location>
</feature>
<feature type="transmembrane region" description="Helical" evidence="6">
    <location>
        <begin position="441"/>
        <end position="465"/>
    </location>
</feature>
<dbReference type="InterPro" id="IPR001750">
    <property type="entry name" value="ND/Mrp_TM"/>
</dbReference>
<dbReference type="GO" id="GO:0015990">
    <property type="term" value="P:electron transport coupled proton transport"/>
    <property type="evidence" value="ECO:0007669"/>
    <property type="project" value="TreeGrafter"/>
</dbReference>
<dbReference type="RefSeq" id="WP_149073712.1">
    <property type="nucleotide sequence ID" value="NZ_CP043329.1"/>
</dbReference>
<feature type="transmembrane region" description="Helical" evidence="6">
    <location>
        <begin position="120"/>
        <end position="137"/>
    </location>
</feature>
<feature type="transmembrane region" description="Helical" evidence="6">
    <location>
        <begin position="12"/>
        <end position="32"/>
    </location>
</feature>
<dbReference type="PANTHER" id="PTHR42829">
    <property type="entry name" value="NADH-UBIQUINONE OXIDOREDUCTASE CHAIN 5"/>
    <property type="match status" value="1"/>
</dbReference>
<evidence type="ECO:0000256" key="5">
    <source>
        <dbReference type="RuleBase" id="RU000320"/>
    </source>
</evidence>
<dbReference type="NCBIfam" id="TIGR01974">
    <property type="entry name" value="NDH_I_L"/>
    <property type="match status" value="1"/>
</dbReference>
<dbReference type="InterPro" id="IPR018393">
    <property type="entry name" value="NADHpl_OxRdtase_5_subgr"/>
</dbReference>
<dbReference type="InterPro" id="IPR001516">
    <property type="entry name" value="Proton_antipo_N"/>
</dbReference>
<feature type="transmembrane region" description="Helical" evidence="6">
    <location>
        <begin position="323"/>
        <end position="341"/>
    </location>
</feature>
<evidence type="ECO:0000256" key="4">
    <source>
        <dbReference type="ARBA" id="ARBA00023136"/>
    </source>
</evidence>
<comment type="subcellular location">
    <subcellularLocation>
        <location evidence="1">Endomembrane system</location>
        <topology evidence="1">Multi-pass membrane protein</topology>
    </subcellularLocation>
    <subcellularLocation>
        <location evidence="5">Membrane</location>
        <topology evidence="5">Multi-pass membrane protein</topology>
    </subcellularLocation>
</comment>
<keyword evidence="10" id="KW-1185">Reference proteome</keyword>
<gene>
    <name evidence="9" type="primary">nuoL</name>
    <name evidence="9" type="ORF">FYC62_01880</name>
</gene>
<sequence length="683" mass="77628">MDSIINISNQAVLILAFLLICAPLLSFFFSLIFKRFASFIAITAISTSFIAAIALFIKVWFAKTLHFSIPWIVFKNFDIRLGFLFNDLTVLMLLLITLIALLVHVYSVEYMGKDKLKPRYFAYLSLFCFSMLSLVLADNLFLIYIFWELVGFSSYLLIGFWFAKEQAVLANKKAFIMNRLGDLGFLAGIMIMLSHFHTLDIDALFGSGNLMASSFITNGMWVSPFNMMPDYWLTIAGLCFFAGAVAKSAQFPLHTWLPDAMEGPTAVSSLIHAATMVAAGVFLLVRIAPLFNETVLVVIASIGVFTAFMAATIALTQNDIKRVLAFSTISQLGFMMLAIGVGDEASAIFHLVTHAFFKCLLFLGAGIIIHELHHLKEKHQLQFDEQDMTFMGGLFKSMPITAIVFIIAAMALSGLPFTSGYLSKDAILISVFEWADVKGGIFWIFPIIVSLTSWLTTFYIFRVVFKVFFGDFRLPQLLELDHHQFHIHEANAWLKYPVMVLAVFCLAFVFSYHPFSLEASWLLHQLAPQQHIGGIYHILVPVYINILSLGLLWITYLAYARNKFSFGLEQTWIFKFSYQQWYFNEIYNTTIVKPTLLKAKAYYWFDRNVIDGLVNSSASAILYISSLANWFDVHIIDGLVNGVASVVERLNIWFRNVQNGKVQHYIIWMLLIMITFFIYLMIF</sequence>
<dbReference type="NCBIfam" id="NF005141">
    <property type="entry name" value="PRK06590.1"/>
    <property type="match status" value="1"/>
</dbReference>
<organism evidence="9 10">
    <name type="scientific">Pedobacter aquae</name>
    <dbReference type="NCBI Taxonomy" id="2605747"/>
    <lineage>
        <taxon>Bacteria</taxon>
        <taxon>Pseudomonadati</taxon>
        <taxon>Bacteroidota</taxon>
        <taxon>Sphingobacteriia</taxon>
        <taxon>Sphingobacteriales</taxon>
        <taxon>Sphingobacteriaceae</taxon>
        <taxon>Pedobacter</taxon>
    </lineage>
</organism>
<dbReference type="PANTHER" id="PTHR42829:SF2">
    <property type="entry name" value="NADH-UBIQUINONE OXIDOREDUCTASE CHAIN 5"/>
    <property type="match status" value="1"/>
</dbReference>
<keyword evidence="4 6" id="KW-0472">Membrane</keyword>
<feature type="domain" description="NADH-Ubiquinone oxidoreductase (complex I) chain 5 N-terminal" evidence="8">
    <location>
        <begin position="71"/>
        <end position="121"/>
    </location>
</feature>
<feature type="transmembrane region" description="Helical" evidence="6">
    <location>
        <begin position="400"/>
        <end position="421"/>
    </location>
</feature>
<feature type="transmembrane region" description="Helical" evidence="6">
    <location>
        <begin position="493"/>
        <end position="515"/>
    </location>
</feature>
<feature type="transmembrane region" description="Helical" evidence="6">
    <location>
        <begin position="81"/>
        <end position="108"/>
    </location>
</feature>
<reference evidence="9 10" key="1">
    <citation type="submission" date="2019-08" db="EMBL/GenBank/DDBJ databases">
        <title>Pedobacter sp. nov., isolated from Han river, South Korea.</title>
        <authorList>
            <person name="Lee D.-H."/>
            <person name="Kim Y.-S."/>
            <person name="Hwang E.-M."/>
            <person name="Le Tran T.C."/>
            <person name="Cha C.-J."/>
        </authorList>
    </citation>
    <scope>NUCLEOTIDE SEQUENCE [LARGE SCALE GENOMIC DNA]</scope>
    <source>
        <strain evidence="9 10">CJ43</strain>
    </source>
</reference>
<keyword evidence="2 5" id="KW-0812">Transmembrane</keyword>
<proteinExistence type="predicted"/>
<dbReference type="GO" id="GO:0008137">
    <property type="term" value="F:NADH dehydrogenase (ubiquinone) activity"/>
    <property type="evidence" value="ECO:0007669"/>
    <property type="project" value="InterPro"/>
</dbReference>
<protein>
    <submittedName>
        <fullName evidence="9">NADH-quinone oxidoreductase subunit L</fullName>
    </submittedName>
</protein>
<feature type="transmembrane region" description="Helical" evidence="6">
    <location>
        <begin position="535"/>
        <end position="559"/>
    </location>
</feature>
<dbReference type="KEGG" id="pej:FYC62_01880"/>
<evidence type="ECO:0000313" key="9">
    <source>
        <dbReference type="EMBL" id="QEK50555.1"/>
    </source>
</evidence>
<dbReference type="PRINTS" id="PR01434">
    <property type="entry name" value="NADHDHGNASE5"/>
</dbReference>
<dbReference type="GO" id="GO:0042773">
    <property type="term" value="P:ATP synthesis coupled electron transport"/>
    <property type="evidence" value="ECO:0007669"/>
    <property type="project" value="InterPro"/>
</dbReference>
<dbReference type="Gene3D" id="1.20.5.2700">
    <property type="match status" value="2"/>
</dbReference>
<evidence type="ECO:0000313" key="10">
    <source>
        <dbReference type="Proteomes" id="UP000323653"/>
    </source>
</evidence>
<evidence type="ECO:0000259" key="7">
    <source>
        <dbReference type="Pfam" id="PF00361"/>
    </source>
</evidence>